<dbReference type="PATRIC" id="fig|1136941.3.peg.1616"/>
<dbReference type="AlphaFoldDB" id="A0A0N9NFL7"/>
<evidence type="ECO:0000313" key="10">
    <source>
        <dbReference type="Proteomes" id="UP000063789"/>
    </source>
</evidence>
<dbReference type="Proteomes" id="UP000063789">
    <property type="component" value="Chromosome"/>
</dbReference>
<accession>A0A0N9NFL7</accession>
<feature type="transmembrane region" description="Helical" evidence="8">
    <location>
        <begin position="314"/>
        <end position="340"/>
    </location>
</feature>
<evidence type="ECO:0000256" key="8">
    <source>
        <dbReference type="SAM" id="Phobius"/>
    </source>
</evidence>
<keyword evidence="7 8" id="KW-0472">Membrane</keyword>
<dbReference type="InterPro" id="IPR002549">
    <property type="entry name" value="AI-2E-like"/>
</dbReference>
<keyword evidence="5 8" id="KW-0812">Transmembrane</keyword>
<organism evidence="9 10">
    <name type="scientific">Gordonia phthalatica</name>
    <dbReference type="NCBI Taxonomy" id="1136941"/>
    <lineage>
        <taxon>Bacteria</taxon>
        <taxon>Bacillati</taxon>
        <taxon>Actinomycetota</taxon>
        <taxon>Actinomycetes</taxon>
        <taxon>Mycobacteriales</taxon>
        <taxon>Gordoniaceae</taxon>
        <taxon>Gordonia</taxon>
    </lineage>
</organism>
<dbReference type="PANTHER" id="PTHR21716">
    <property type="entry name" value="TRANSMEMBRANE PROTEIN"/>
    <property type="match status" value="1"/>
</dbReference>
<evidence type="ECO:0000256" key="7">
    <source>
        <dbReference type="ARBA" id="ARBA00023136"/>
    </source>
</evidence>
<evidence type="ECO:0000313" key="9">
    <source>
        <dbReference type="EMBL" id="ALG84438.1"/>
    </source>
</evidence>
<reference evidence="9 10" key="2">
    <citation type="journal article" date="2017" name="Int. J. Syst. Evol. Microbiol.">
        <title>Gordonia phthalatica sp. nov., a di-n-butyl phthalate-degrading bacterium isolated from activated sludge.</title>
        <authorList>
            <person name="Jin D."/>
            <person name="Kong X."/>
            <person name="Jia M."/>
            <person name="Yu X."/>
            <person name="Wang X."/>
            <person name="Zhuang X."/>
            <person name="Deng Y."/>
            <person name="Bai Z."/>
        </authorList>
    </citation>
    <scope>NUCLEOTIDE SEQUENCE [LARGE SCALE GENOMIC DNA]</scope>
    <source>
        <strain evidence="9 10">QH-11</strain>
    </source>
</reference>
<dbReference type="Pfam" id="PF01594">
    <property type="entry name" value="AI-2E_transport"/>
    <property type="match status" value="1"/>
</dbReference>
<sequence>MTDDAAPADRRTAAVLHRLGAASWSLIGIVVLALAAAAAVGAVSGILVPLVVAVIIGIVLEPLSEMLQRRGVPAVLATVVCLGVLLAAAAGTITIVVLGFIDQWPEILRQINAGWSVLLDWLNDHDSDTAWLEHVRTAVEQYAPEVGQGVLGAVTSTVYGVFALVMGLFFSVFFLFFVLRDGPRFPDWIARTTPLRADEVHEVVDQCRRSLRGYFRGTAVTAIVTAPIFVIPLLILQVPLVIPIFVLYFFLSFIPFLGAWITGVFAVLIAFGSGGTTAAIIIGVTFMISNGTIQSAVSSWALGSSLKIHPVAVLLATMVGGAVAGLLGMVLGAPVTAAVTKSIVAIRRLRAARDPVSDTE</sequence>
<evidence type="ECO:0000256" key="6">
    <source>
        <dbReference type="ARBA" id="ARBA00022989"/>
    </source>
</evidence>
<keyword evidence="6 8" id="KW-1133">Transmembrane helix</keyword>
<evidence type="ECO:0000256" key="4">
    <source>
        <dbReference type="ARBA" id="ARBA00022475"/>
    </source>
</evidence>
<evidence type="ECO:0000256" key="1">
    <source>
        <dbReference type="ARBA" id="ARBA00004651"/>
    </source>
</evidence>
<dbReference type="OrthoDB" id="9784366at2"/>
<dbReference type="RefSeq" id="WP_062392425.1">
    <property type="nucleotide sequence ID" value="NZ_CP011853.1"/>
</dbReference>
<proteinExistence type="inferred from homology"/>
<feature type="transmembrane region" description="Helical" evidence="8">
    <location>
        <begin position="21"/>
        <end position="40"/>
    </location>
</feature>
<evidence type="ECO:0000256" key="5">
    <source>
        <dbReference type="ARBA" id="ARBA00022692"/>
    </source>
</evidence>
<evidence type="ECO:0000256" key="2">
    <source>
        <dbReference type="ARBA" id="ARBA00009773"/>
    </source>
</evidence>
<keyword evidence="10" id="KW-1185">Reference proteome</keyword>
<reference evidence="10" key="1">
    <citation type="submission" date="2015-06" db="EMBL/GenBank/DDBJ databases">
        <title>Complete genome sequence and metabolic analysis of phthalate degradation pathway in Gordonia sp. QH-11.</title>
        <authorList>
            <person name="Jin D."/>
            <person name="Kong X."/>
            <person name="Bai Z."/>
        </authorList>
    </citation>
    <scope>NUCLEOTIDE SEQUENCE [LARGE SCALE GENOMIC DNA]</scope>
    <source>
        <strain evidence="10">QH-11</strain>
    </source>
</reference>
<keyword evidence="3" id="KW-0813">Transport</keyword>
<dbReference type="EMBL" id="CP011853">
    <property type="protein sequence ID" value="ALG84438.1"/>
    <property type="molecule type" value="Genomic_DNA"/>
</dbReference>
<feature type="transmembrane region" description="Helical" evidence="8">
    <location>
        <begin position="218"/>
        <end position="238"/>
    </location>
</feature>
<evidence type="ECO:0000256" key="3">
    <source>
        <dbReference type="ARBA" id="ARBA00022448"/>
    </source>
</evidence>
<dbReference type="KEGG" id="goq:ACH46_07920"/>
<feature type="transmembrane region" description="Helical" evidence="8">
    <location>
        <begin position="244"/>
        <end position="271"/>
    </location>
</feature>
<name>A0A0N9NFL7_9ACTN</name>
<dbReference type="PANTHER" id="PTHR21716:SF53">
    <property type="entry name" value="PERMEASE PERM-RELATED"/>
    <property type="match status" value="1"/>
</dbReference>
<gene>
    <name evidence="9" type="ORF">ACH46_07920</name>
</gene>
<comment type="subcellular location">
    <subcellularLocation>
        <location evidence="1">Cell membrane</location>
        <topology evidence="1">Multi-pass membrane protein</topology>
    </subcellularLocation>
</comment>
<feature type="transmembrane region" description="Helical" evidence="8">
    <location>
        <begin position="46"/>
        <end position="63"/>
    </location>
</feature>
<dbReference type="STRING" id="1136941.ACH46_07920"/>
<protein>
    <recommendedName>
        <fullName evidence="11">Permease</fullName>
    </recommendedName>
</protein>
<keyword evidence="4" id="KW-1003">Cell membrane</keyword>
<comment type="similarity">
    <text evidence="2">Belongs to the autoinducer-2 exporter (AI-2E) (TC 2.A.86) family.</text>
</comment>
<evidence type="ECO:0008006" key="11">
    <source>
        <dbReference type="Google" id="ProtNLM"/>
    </source>
</evidence>
<dbReference type="GO" id="GO:0005886">
    <property type="term" value="C:plasma membrane"/>
    <property type="evidence" value="ECO:0007669"/>
    <property type="project" value="UniProtKB-SubCell"/>
</dbReference>
<feature type="transmembrane region" description="Helical" evidence="8">
    <location>
        <begin position="75"/>
        <end position="101"/>
    </location>
</feature>
<feature type="transmembrane region" description="Helical" evidence="8">
    <location>
        <begin position="158"/>
        <end position="179"/>
    </location>
</feature>